<proteinExistence type="predicted"/>
<organism evidence="2 3">
    <name type="scientific">Lactococcus lactis</name>
    <dbReference type="NCBI Taxonomy" id="1358"/>
    <lineage>
        <taxon>Bacteria</taxon>
        <taxon>Bacillati</taxon>
        <taxon>Bacillota</taxon>
        <taxon>Bacilli</taxon>
        <taxon>Lactobacillales</taxon>
        <taxon>Streptococcaceae</taxon>
        <taxon>Lactococcus</taxon>
    </lineage>
</organism>
<protein>
    <submittedName>
        <fullName evidence="2">Uncharacterized protein</fullName>
    </submittedName>
</protein>
<evidence type="ECO:0000313" key="2">
    <source>
        <dbReference type="EMBL" id="RWR45549.1"/>
    </source>
</evidence>
<dbReference type="RefSeq" id="WP_128267992.1">
    <property type="nucleotide sequence ID" value="NZ_CP092748.1"/>
</dbReference>
<name>A0A3S3PA65_9LACT</name>
<keyword evidence="1" id="KW-0472">Membrane</keyword>
<evidence type="ECO:0000256" key="1">
    <source>
        <dbReference type="SAM" id="Phobius"/>
    </source>
</evidence>
<reference evidence="2 3" key="1">
    <citation type="submission" date="2019-01" db="EMBL/GenBank/DDBJ databases">
        <title>Whole genome sequence of Lactococcus lactis isolated from cow milk.</title>
        <authorList>
            <person name="Sundararaman A."/>
            <person name="Tamang J.-P."/>
            <person name="Halami P."/>
        </authorList>
    </citation>
    <scope>NUCLEOTIDE SEQUENCE [LARGE SCALE GENOMIC DNA]</scope>
    <source>
        <strain evidence="2 3">C2D</strain>
    </source>
</reference>
<comment type="caution">
    <text evidence="2">The sequence shown here is derived from an EMBL/GenBank/DDBJ whole genome shotgun (WGS) entry which is preliminary data.</text>
</comment>
<accession>A0A3S3PA65</accession>
<dbReference type="Proteomes" id="UP000285859">
    <property type="component" value="Unassembled WGS sequence"/>
</dbReference>
<keyword evidence="1" id="KW-1133">Transmembrane helix</keyword>
<evidence type="ECO:0000313" key="3">
    <source>
        <dbReference type="Proteomes" id="UP000285859"/>
    </source>
</evidence>
<sequence length="204" mass="23939">MNFKDFLTITMSGLSLLISFWIYFQNYRKAKMNLGVNSDFCIDSNEQNTLFVRMSFINHSSKPITIKHMKLFDKNKSTFNGLPHPNKYRYDEGDCLPISQEILADFKFKNHHRTYSTSTIPTTIAPYSEASDFYSFYFGDFTPSSISEQDNLFVYIETTEGSFYYPISFGNKCYETRNDNSLIQSYQTYKKADTIEYKAYLHED</sequence>
<dbReference type="AlphaFoldDB" id="A0A3S3PA65"/>
<gene>
    <name evidence="2" type="ORF">EO246_10190</name>
</gene>
<feature type="transmembrane region" description="Helical" evidence="1">
    <location>
        <begin position="6"/>
        <end position="24"/>
    </location>
</feature>
<keyword evidence="1" id="KW-0812">Transmembrane</keyword>
<dbReference type="EMBL" id="SAXH01000018">
    <property type="protein sequence ID" value="RWR45549.1"/>
    <property type="molecule type" value="Genomic_DNA"/>
</dbReference>